<dbReference type="OrthoDB" id="291070at2157"/>
<sequence length="116" mass="12589">MSLRTWLLTPSVPLHELTHAAFALPWADVEVALAGENARVEFDWSETTPTWAVRLAHLAPTLVGLGLLLVLVALFGIPTASTLAHLAIHELGLVVILALNWAVFTYPSAADRQPFD</sequence>
<gene>
    <name evidence="2" type="ORF">SAMN04487947_0430</name>
</gene>
<dbReference type="Proteomes" id="UP000198531">
    <property type="component" value="Unassembled WGS sequence"/>
</dbReference>
<keyword evidence="1" id="KW-0812">Transmembrane</keyword>
<evidence type="ECO:0000313" key="3">
    <source>
        <dbReference type="Proteomes" id="UP000198531"/>
    </source>
</evidence>
<evidence type="ECO:0008006" key="4">
    <source>
        <dbReference type="Google" id="ProtNLM"/>
    </source>
</evidence>
<name>A0A1I6G221_9EURY</name>
<accession>A0A1I6G221</accession>
<keyword evidence="1" id="KW-1133">Transmembrane helix</keyword>
<keyword evidence="1" id="KW-0472">Membrane</keyword>
<dbReference type="AlphaFoldDB" id="A0A1I6G221"/>
<protein>
    <recommendedName>
        <fullName evidence="4">Zincin peptidase</fullName>
    </recommendedName>
</protein>
<dbReference type="RefSeq" id="WP_089804154.1">
    <property type="nucleotide sequence ID" value="NZ_FOYT01000001.1"/>
</dbReference>
<dbReference type="STRING" id="553469.SAMN04487947_0430"/>
<keyword evidence="3" id="KW-1185">Reference proteome</keyword>
<feature type="transmembrane region" description="Helical" evidence="1">
    <location>
        <begin position="55"/>
        <end position="77"/>
    </location>
</feature>
<evidence type="ECO:0000256" key="1">
    <source>
        <dbReference type="SAM" id="Phobius"/>
    </source>
</evidence>
<evidence type="ECO:0000313" key="2">
    <source>
        <dbReference type="EMBL" id="SFR36190.1"/>
    </source>
</evidence>
<organism evidence="2 3">
    <name type="scientific">Halogeometricum rufum</name>
    <dbReference type="NCBI Taxonomy" id="553469"/>
    <lineage>
        <taxon>Archaea</taxon>
        <taxon>Methanobacteriati</taxon>
        <taxon>Methanobacteriota</taxon>
        <taxon>Stenosarchaea group</taxon>
        <taxon>Halobacteria</taxon>
        <taxon>Halobacteriales</taxon>
        <taxon>Haloferacaceae</taxon>
        <taxon>Halogeometricum</taxon>
    </lineage>
</organism>
<dbReference type="EMBL" id="FOYT01000001">
    <property type="protein sequence ID" value="SFR36190.1"/>
    <property type="molecule type" value="Genomic_DNA"/>
</dbReference>
<proteinExistence type="predicted"/>
<feature type="transmembrane region" description="Helical" evidence="1">
    <location>
        <begin position="83"/>
        <end position="104"/>
    </location>
</feature>
<reference evidence="3" key="1">
    <citation type="submission" date="2016-10" db="EMBL/GenBank/DDBJ databases">
        <authorList>
            <person name="Varghese N."/>
            <person name="Submissions S."/>
        </authorList>
    </citation>
    <scope>NUCLEOTIDE SEQUENCE [LARGE SCALE GENOMIC DNA]</scope>
    <source>
        <strain evidence="3">CGMCC 1.7736</strain>
    </source>
</reference>